<evidence type="ECO:0000256" key="1">
    <source>
        <dbReference type="ARBA" id="ARBA00023015"/>
    </source>
</evidence>
<dbReference type="SMART" id="SM00866">
    <property type="entry name" value="UTRA"/>
    <property type="match status" value="1"/>
</dbReference>
<evidence type="ECO:0000313" key="5">
    <source>
        <dbReference type="EMBL" id="EOI53518.1"/>
    </source>
</evidence>
<keyword evidence="2" id="KW-0238">DNA-binding</keyword>
<dbReference type="OrthoDB" id="457376at2"/>
<dbReference type="Gene3D" id="3.40.1410.10">
    <property type="entry name" value="Chorismate lyase-like"/>
    <property type="match status" value="1"/>
</dbReference>
<protein>
    <recommendedName>
        <fullName evidence="4">HTH gntR-type domain-containing protein</fullName>
    </recommendedName>
</protein>
<reference evidence="5 7" key="1">
    <citation type="submission" date="2013-02" db="EMBL/GenBank/DDBJ databases">
        <title>The Genome Sequence of Enterococcus gilvus ATCC BAA-350.</title>
        <authorList>
            <consortium name="The Broad Institute Genome Sequencing Platform"/>
            <consortium name="The Broad Institute Genome Sequencing Center for Infectious Disease"/>
            <person name="Earl A.M."/>
            <person name="Gilmore M.S."/>
            <person name="Lebreton F."/>
            <person name="Walker B."/>
            <person name="Young S.K."/>
            <person name="Zeng Q."/>
            <person name="Gargeya S."/>
            <person name="Fitzgerald M."/>
            <person name="Haas B."/>
            <person name="Abouelleil A."/>
            <person name="Alvarado L."/>
            <person name="Arachchi H.M."/>
            <person name="Berlin A.M."/>
            <person name="Chapman S.B."/>
            <person name="Dewar J."/>
            <person name="Goldberg J."/>
            <person name="Griggs A."/>
            <person name="Gujja S."/>
            <person name="Hansen M."/>
            <person name="Howarth C."/>
            <person name="Imamovic A."/>
            <person name="Larimer J."/>
            <person name="McCowan C."/>
            <person name="Murphy C."/>
            <person name="Neiman D."/>
            <person name="Pearson M."/>
            <person name="Priest M."/>
            <person name="Roberts A."/>
            <person name="Saif S."/>
            <person name="Shea T."/>
            <person name="Sisk P."/>
            <person name="Sykes S."/>
            <person name="Wortman J."/>
            <person name="Nusbaum C."/>
            <person name="Birren B."/>
        </authorList>
    </citation>
    <scope>NUCLEOTIDE SEQUENCE [LARGE SCALE GENOMIC DNA]</scope>
    <source>
        <strain evidence="5 7">ATCC BAA-350</strain>
    </source>
</reference>
<dbReference type="Proteomes" id="UP000014160">
    <property type="component" value="Unassembled WGS sequence"/>
</dbReference>
<evidence type="ECO:0000256" key="2">
    <source>
        <dbReference type="ARBA" id="ARBA00023125"/>
    </source>
</evidence>
<accession>R2XG00</accession>
<dbReference type="eggNOG" id="COG2188">
    <property type="taxonomic scope" value="Bacteria"/>
</dbReference>
<sequence length="243" mass="27768">MESLDFSGREQLYYQLYNILFKSITDGVYREGECIPSENELVNRYHVSRMTARKSMEMLVSQGMVVKKRGIGTVVVSSHPNSSPQKLVSYSKKTTEDKLSTYKEVTSLETVAASKEVAVSLQIEKAATVIRLRRVCMTDETPLFLETHYFEQAAFPDLANHDFSKESLRAYLTNSCYVNWAHAKQQVFSIIADPESAKLLNIKSGAPLLHVKRISYDTQDMPREYVETSYRSDKYHIEIKLAI</sequence>
<dbReference type="PATRIC" id="fig|1158614.3.peg.3447"/>
<reference evidence="6 8" key="2">
    <citation type="submission" date="2013-03" db="EMBL/GenBank/DDBJ databases">
        <title>The Genome Sequence of Enterococcus gilvus ATCC BAA-350 (PacBio/Illumina hybrid assembly).</title>
        <authorList>
            <consortium name="The Broad Institute Genomics Platform"/>
            <consortium name="The Broad Institute Genome Sequencing Center for Infectious Disease"/>
            <person name="Earl A."/>
            <person name="Russ C."/>
            <person name="Gilmore M."/>
            <person name="Surin D."/>
            <person name="Walker B."/>
            <person name="Young S."/>
            <person name="Zeng Q."/>
            <person name="Gargeya S."/>
            <person name="Fitzgerald M."/>
            <person name="Haas B."/>
            <person name="Abouelleil A."/>
            <person name="Allen A.W."/>
            <person name="Alvarado L."/>
            <person name="Arachchi H.M."/>
            <person name="Berlin A.M."/>
            <person name="Chapman S.B."/>
            <person name="Gainer-Dewar J."/>
            <person name="Goldberg J."/>
            <person name="Griggs A."/>
            <person name="Gujja S."/>
            <person name="Hansen M."/>
            <person name="Howarth C."/>
            <person name="Imamovic A."/>
            <person name="Ireland A."/>
            <person name="Larimer J."/>
            <person name="McCowan C."/>
            <person name="Murphy C."/>
            <person name="Pearson M."/>
            <person name="Poon T.W."/>
            <person name="Priest M."/>
            <person name="Roberts A."/>
            <person name="Saif S."/>
            <person name="Shea T."/>
            <person name="Sisk P."/>
            <person name="Sykes S."/>
            <person name="Wortman J."/>
            <person name="Nusbaum C."/>
            <person name="Birren B."/>
        </authorList>
    </citation>
    <scope>NUCLEOTIDE SEQUENCE [LARGE SCALE GENOMIC DNA]</scope>
    <source>
        <strain evidence="6 8">ATCC BAA-350</strain>
    </source>
</reference>
<dbReference type="AlphaFoldDB" id="R2XG00"/>
<dbReference type="HOGENOM" id="CLU_063236_2_1_9"/>
<organism evidence="5 7">
    <name type="scientific">Enterococcus gilvus ATCC BAA-350</name>
    <dbReference type="NCBI Taxonomy" id="1158614"/>
    <lineage>
        <taxon>Bacteria</taxon>
        <taxon>Bacillati</taxon>
        <taxon>Bacillota</taxon>
        <taxon>Bacilli</taxon>
        <taxon>Lactobacillales</taxon>
        <taxon>Enterococcaceae</taxon>
        <taxon>Enterococcus</taxon>
    </lineage>
</organism>
<name>R2XG00_9ENTE</name>
<dbReference type="SUPFAM" id="SSF64288">
    <property type="entry name" value="Chorismate lyase-like"/>
    <property type="match status" value="1"/>
</dbReference>
<dbReference type="PROSITE" id="PS50949">
    <property type="entry name" value="HTH_GNTR"/>
    <property type="match status" value="1"/>
</dbReference>
<dbReference type="EMBL" id="AJDQ01000012">
    <property type="protein sequence ID" value="EOI53518.1"/>
    <property type="molecule type" value="Genomic_DNA"/>
</dbReference>
<keyword evidence="3" id="KW-0804">Transcription</keyword>
<dbReference type="GO" id="GO:0003700">
    <property type="term" value="F:DNA-binding transcription factor activity"/>
    <property type="evidence" value="ECO:0007669"/>
    <property type="project" value="InterPro"/>
</dbReference>
<dbReference type="InterPro" id="IPR036388">
    <property type="entry name" value="WH-like_DNA-bd_sf"/>
</dbReference>
<dbReference type="SUPFAM" id="SSF46785">
    <property type="entry name" value="Winged helix' DNA-binding domain"/>
    <property type="match status" value="1"/>
</dbReference>
<evidence type="ECO:0000313" key="7">
    <source>
        <dbReference type="Proteomes" id="UP000013750"/>
    </source>
</evidence>
<dbReference type="CDD" id="cd07377">
    <property type="entry name" value="WHTH_GntR"/>
    <property type="match status" value="1"/>
</dbReference>
<dbReference type="InterPro" id="IPR036390">
    <property type="entry name" value="WH_DNA-bd_sf"/>
</dbReference>
<feature type="domain" description="HTH gntR-type" evidence="4">
    <location>
        <begin position="10"/>
        <end position="78"/>
    </location>
</feature>
<evidence type="ECO:0000313" key="6">
    <source>
        <dbReference type="EMBL" id="EOW81207.1"/>
    </source>
</evidence>
<dbReference type="InterPro" id="IPR028978">
    <property type="entry name" value="Chorismate_lyase_/UTRA_dom_sf"/>
</dbReference>
<dbReference type="GO" id="GO:0003677">
    <property type="term" value="F:DNA binding"/>
    <property type="evidence" value="ECO:0007669"/>
    <property type="project" value="UniProtKB-KW"/>
</dbReference>
<evidence type="ECO:0000259" key="4">
    <source>
        <dbReference type="PROSITE" id="PS50949"/>
    </source>
</evidence>
<dbReference type="RefSeq" id="WP_010781814.1">
    <property type="nucleotide sequence ID" value="NZ_ASWH01000001.1"/>
</dbReference>
<dbReference type="InterPro" id="IPR000524">
    <property type="entry name" value="Tscrpt_reg_HTH_GntR"/>
</dbReference>
<dbReference type="PANTHER" id="PTHR44846">
    <property type="entry name" value="MANNOSYL-D-GLYCERATE TRANSPORT/METABOLISM SYSTEM REPRESSOR MNGR-RELATED"/>
    <property type="match status" value="1"/>
</dbReference>
<dbReference type="GO" id="GO:0045892">
    <property type="term" value="P:negative regulation of DNA-templated transcription"/>
    <property type="evidence" value="ECO:0007669"/>
    <property type="project" value="TreeGrafter"/>
</dbReference>
<dbReference type="Proteomes" id="UP000013750">
    <property type="component" value="Unassembled WGS sequence"/>
</dbReference>
<proteinExistence type="predicted"/>
<evidence type="ECO:0000313" key="8">
    <source>
        <dbReference type="Proteomes" id="UP000014160"/>
    </source>
</evidence>
<dbReference type="SMART" id="SM00345">
    <property type="entry name" value="HTH_GNTR"/>
    <property type="match status" value="1"/>
</dbReference>
<dbReference type="PRINTS" id="PR00035">
    <property type="entry name" value="HTHGNTR"/>
</dbReference>
<dbReference type="InterPro" id="IPR011663">
    <property type="entry name" value="UTRA"/>
</dbReference>
<keyword evidence="8" id="KW-1185">Reference proteome</keyword>
<keyword evidence="1" id="KW-0805">Transcription regulation</keyword>
<dbReference type="PANTHER" id="PTHR44846:SF1">
    <property type="entry name" value="MANNOSYL-D-GLYCERATE TRANSPORT_METABOLISM SYSTEM REPRESSOR MNGR-RELATED"/>
    <property type="match status" value="1"/>
</dbReference>
<dbReference type="Pfam" id="PF00392">
    <property type="entry name" value="GntR"/>
    <property type="match status" value="1"/>
</dbReference>
<gene>
    <name evidence="6" type="ORF">I592_00492</name>
    <name evidence="5" type="ORF">UKC_03470</name>
</gene>
<comment type="caution">
    <text evidence="5">The sequence shown here is derived from an EMBL/GenBank/DDBJ whole genome shotgun (WGS) entry which is preliminary data.</text>
</comment>
<dbReference type="Pfam" id="PF07702">
    <property type="entry name" value="UTRA"/>
    <property type="match status" value="1"/>
</dbReference>
<dbReference type="InterPro" id="IPR050679">
    <property type="entry name" value="Bact_HTH_transcr_reg"/>
</dbReference>
<evidence type="ECO:0000256" key="3">
    <source>
        <dbReference type="ARBA" id="ARBA00023163"/>
    </source>
</evidence>
<dbReference type="EMBL" id="ASWH01000001">
    <property type="protein sequence ID" value="EOW81207.1"/>
    <property type="molecule type" value="Genomic_DNA"/>
</dbReference>
<dbReference type="Gene3D" id="1.10.10.10">
    <property type="entry name" value="Winged helix-like DNA-binding domain superfamily/Winged helix DNA-binding domain"/>
    <property type="match status" value="1"/>
</dbReference>